<feature type="transmembrane region" description="Helical" evidence="7">
    <location>
        <begin position="21"/>
        <end position="44"/>
    </location>
</feature>
<dbReference type="GO" id="GO:0140359">
    <property type="term" value="F:ABC-type transporter activity"/>
    <property type="evidence" value="ECO:0007669"/>
    <property type="project" value="InterPro"/>
</dbReference>
<dbReference type="CDD" id="cd03228">
    <property type="entry name" value="ABCC_MRP_Like"/>
    <property type="match status" value="1"/>
</dbReference>
<dbReference type="Proteomes" id="UP000027855">
    <property type="component" value="Unassembled WGS sequence"/>
</dbReference>
<evidence type="ECO:0000256" key="1">
    <source>
        <dbReference type="ARBA" id="ARBA00004651"/>
    </source>
</evidence>
<organism evidence="10 11">
    <name type="scientific">Streptococcus salivarius</name>
    <dbReference type="NCBI Taxonomy" id="1304"/>
    <lineage>
        <taxon>Bacteria</taxon>
        <taxon>Bacillati</taxon>
        <taxon>Bacillota</taxon>
        <taxon>Bacilli</taxon>
        <taxon>Lactobacillales</taxon>
        <taxon>Streptococcaceae</taxon>
        <taxon>Streptococcus</taxon>
    </lineage>
</organism>
<dbReference type="InterPro" id="IPR039421">
    <property type="entry name" value="Type_1_exporter"/>
</dbReference>
<keyword evidence="4 10" id="KW-0067">ATP-binding</keyword>
<keyword evidence="3" id="KW-0547">Nucleotide-binding</keyword>
<feature type="transmembrane region" description="Helical" evidence="7">
    <location>
        <begin position="137"/>
        <end position="159"/>
    </location>
</feature>
<sequence>MIKNQLKNLMKTINLVKEAGFSLLLLSIGISIIQGILPIVSMLLVQNMLNIITSSIERFQTLMITFILFVALTLLTTIVGEVDGYIDTKLQILLHYKMNHLVMQKTVKLTLAEFETPEIYDDITRIQNQISYKPFQIYKSIISVLSSLVSFISSFIILLNWKTSIFPLLIILPVISIYIYLKIGKNEFEMLYKRSSDERANWYISHILTHDFAVKELRLGILENYFLKKFDKNNQLFITQENSINKSKMGNGILLGILEIMIESIIMFLAVREAFLGIILIGNVTTFIRSLSTMQTSTKNIVNNIYSFYNGSLYMELLYDFTHSETEYNNLKEKVVNDIKSIEFENVSFSYDGKENVINNISFSIKSGEKIAIVGENGSGKSTIFKLVCGLYDNYEGNIYINGNNIRSIQKKSYYKRISALFQDFLKYELTLRENIGLGDLSKLYNDEALINTLKRTGIDSIFYEKEGKTNQLDLEQQLGNWFEDGRQLSGGQWQKIALSRVYLKEADCYFLDEPSSALDPKSEAKIFKTFFELSQNKIGIFITHKPSITQFVDKILYLENGNIVETGSFNDLNFKGKKFKNLLDKEIGIVYDTSN</sequence>
<dbReference type="Gene3D" id="3.40.50.300">
    <property type="entry name" value="P-loop containing nucleotide triphosphate hydrolases"/>
    <property type="match status" value="1"/>
</dbReference>
<protein>
    <submittedName>
        <fullName evidence="10">Lantibiotic ABC transporter ATP-binding protein</fullName>
    </submittedName>
</protein>
<name>A0A074J0E2_STRSL</name>
<feature type="domain" description="ABC transmembrane type-1" evidence="9">
    <location>
        <begin position="25"/>
        <end position="310"/>
    </location>
</feature>
<evidence type="ECO:0000259" key="9">
    <source>
        <dbReference type="PROSITE" id="PS50929"/>
    </source>
</evidence>
<evidence type="ECO:0000313" key="11">
    <source>
        <dbReference type="Proteomes" id="UP000027855"/>
    </source>
</evidence>
<dbReference type="InterPro" id="IPR003439">
    <property type="entry name" value="ABC_transporter-like_ATP-bd"/>
</dbReference>
<dbReference type="AlphaFoldDB" id="A0A074J0E2"/>
<feature type="domain" description="ABC transporter" evidence="8">
    <location>
        <begin position="342"/>
        <end position="586"/>
    </location>
</feature>
<accession>A0A074J0E2</accession>
<dbReference type="InterPro" id="IPR036640">
    <property type="entry name" value="ABC1_TM_sf"/>
</dbReference>
<dbReference type="GO" id="GO:0005886">
    <property type="term" value="C:plasma membrane"/>
    <property type="evidence" value="ECO:0007669"/>
    <property type="project" value="UniProtKB-SubCell"/>
</dbReference>
<evidence type="ECO:0000259" key="8">
    <source>
        <dbReference type="PROSITE" id="PS50893"/>
    </source>
</evidence>
<comment type="caution">
    <text evidence="10">The sequence shown here is derived from an EMBL/GenBank/DDBJ whole genome shotgun (WGS) entry which is preliminary data.</text>
</comment>
<feature type="transmembrane region" description="Helical" evidence="7">
    <location>
        <begin position="64"/>
        <end position="86"/>
    </location>
</feature>
<dbReference type="PANTHER" id="PTHR24221:SF646">
    <property type="entry name" value="HAEMOLYSIN SECRETION ATP-BINDING PROTEIN"/>
    <property type="match status" value="1"/>
</dbReference>
<dbReference type="EMBL" id="JJMT01000011">
    <property type="protein sequence ID" value="KEO45370.1"/>
    <property type="molecule type" value="Genomic_DNA"/>
</dbReference>
<comment type="subcellular location">
    <subcellularLocation>
        <location evidence="1">Cell membrane</location>
        <topology evidence="1">Multi-pass membrane protein</topology>
    </subcellularLocation>
</comment>
<dbReference type="RefSeq" id="WP_037601595.1">
    <property type="nucleotide sequence ID" value="NZ_JJMS01000003.1"/>
</dbReference>
<keyword evidence="2 7" id="KW-0812">Transmembrane</keyword>
<keyword evidence="6 7" id="KW-0472">Membrane</keyword>
<evidence type="ECO:0000313" key="10">
    <source>
        <dbReference type="EMBL" id="KEO45370.1"/>
    </source>
</evidence>
<feature type="transmembrane region" description="Helical" evidence="7">
    <location>
        <begin position="249"/>
        <end position="268"/>
    </location>
</feature>
<dbReference type="PROSITE" id="PS00211">
    <property type="entry name" value="ABC_TRANSPORTER_1"/>
    <property type="match status" value="1"/>
</dbReference>
<dbReference type="PANTHER" id="PTHR24221">
    <property type="entry name" value="ATP-BINDING CASSETTE SUB-FAMILY B"/>
    <property type="match status" value="1"/>
</dbReference>
<evidence type="ECO:0000256" key="7">
    <source>
        <dbReference type="SAM" id="Phobius"/>
    </source>
</evidence>
<dbReference type="InterPro" id="IPR027417">
    <property type="entry name" value="P-loop_NTPase"/>
</dbReference>
<proteinExistence type="predicted"/>
<dbReference type="PROSITE" id="PS50929">
    <property type="entry name" value="ABC_TM1F"/>
    <property type="match status" value="1"/>
</dbReference>
<dbReference type="Gene3D" id="1.20.1560.10">
    <property type="entry name" value="ABC transporter type 1, transmembrane domain"/>
    <property type="match status" value="1"/>
</dbReference>
<dbReference type="SUPFAM" id="SSF52540">
    <property type="entry name" value="P-loop containing nucleoside triphosphate hydrolases"/>
    <property type="match status" value="1"/>
</dbReference>
<dbReference type="SUPFAM" id="SSF90123">
    <property type="entry name" value="ABC transporter transmembrane region"/>
    <property type="match status" value="1"/>
</dbReference>
<dbReference type="InterPro" id="IPR011527">
    <property type="entry name" value="ABC1_TM_dom"/>
</dbReference>
<dbReference type="Pfam" id="PF00005">
    <property type="entry name" value="ABC_tran"/>
    <property type="match status" value="1"/>
</dbReference>
<dbReference type="InterPro" id="IPR003593">
    <property type="entry name" value="AAA+_ATPase"/>
</dbReference>
<evidence type="ECO:0000256" key="4">
    <source>
        <dbReference type="ARBA" id="ARBA00022840"/>
    </source>
</evidence>
<dbReference type="InterPro" id="IPR017871">
    <property type="entry name" value="ABC_transporter-like_CS"/>
</dbReference>
<keyword evidence="5 7" id="KW-1133">Transmembrane helix</keyword>
<evidence type="ECO:0000256" key="2">
    <source>
        <dbReference type="ARBA" id="ARBA00022692"/>
    </source>
</evidence>
<gene>
    <name evidence="10" type="ORF">DL07_01440</name>
</gene>
<dbReference type="GO" id="GO:0005524">
    <property type="term" value="F:ATP binding"/>
    <property type="evidence" value="ECO:0007669"/>
    <property type="project" value="UniProtKB-KW"/>
</dbReference>
<evidence type="ECO:0000256" key="3">
    <source>
        <dbReference type="ARBA" id="ARBA00022741"/>
    </source>
</evidence>
<evidence type="ECO:0000256" key="6">
    <source>
        <dbReference type="ARBA" id="ARBA00023136"/>
    </source>
</evidence>
<evidence type="ECO:0000256" key="5">
    <source>
        <dbReference type="ARBA" id="ARBA00022989"/>
    </source>
</evidence>
<dbReference type="GO" id="GO:0016887">
    <property type="term" value="F:ATP hydrolysis activity"/>
    <property type="evidence" value="ECO:0007669"/>
    <property type="project" value="InterPro"/>
</dbReference>
<feature type="transmembrane region" description="Helical" evidence="7">
    <location>
        <begin position="165"/>
        <end position="183"/>
    </location>
</feature>
<dbReference type="GO" id="GO:0034040">
    <property type="term" value="F:ATPase-coupled lipid transmembrane transporter activity"/>
    <property type="evidence" value="ECO:0007669"/>
    <property type="project" value="TreeGrafter"/>
</dbReference>
<dbReference type="SMART" id="SM00382">
    <property type="entry name" value="AAA"/>
    <property type="match status" value="1"/>
</dbReference>
<reference evidence="10 11" key="1">
    <citation type="submission" date="2014-04" db="EMBL/GenBank/DDBJ databases">
        <title>Variable characteristics of bacteriocin-producing Streptococcus salivarius strains isolated from Malaysian subjects.</title>
        <authorList>
            <person name="Philip K."/>
            <person name="Barbour A."/>
        </authorList>
    </citation>
    <scope>NUCLEOTIDE SEQUENCE [LARGE SCALE GENOMIC DNA]</scope>
    <source>
        <strain evidence="10 11">NU10</strain>
    </source>
</reference>
<dbReference type="PROSITE" id="PS50893">
    <property type="entry name" value="ABC_TRANSPORTER_2"/>
    <property type="match status" value="1"/>
</dbReference>